<evidence type="ECO:0000256" key="12">
    <source>
        <dbReference type="ARBA" id="ARBA00022884"/>
    </source>
</evidence>
<evidence type="ECO:0000313" key="24">
    <source>
        <dbReference type="EMBL" id="GMG19493.1"/>
    </source>
</evidence>
<keyword evidence="8" id="KW-0479">Metal-binding</keyword>
<evidence type="ECO:0000256" key="6">
    <source>
        <dbReference type="ARBA" id="ARBA00022695"/>
    </source>
</evidence>
<evidence type="ECO:0000256" key="2">
    <source>
        <dbReference type="ARBA" id="ARBA00004496"/>
    </source>
</evidence>
<dbReference type="GO" id="GO:0005737">
    <property type="term" value="C:cytoplasm"/>
    <property type="evidence" value="ECO:0007669"/>
    <property type="project" value="UniProtKB-SubCell"/>
</dbReference>
<dbReference type="OrthoDB" id="4369127at2759"/>
<evidence type="ECO:0000256" key="22">
    <source>
        <dbReference type="ARBA" id="ARBA00049244"/>
    </source>
</evidence>
<dbReference type="GO" id="GO:0015074">
    <property type="term" value="P:DNA integration"/>
    <property type="evidence" value="ECO:0007669"/>
    <property type="project" value="UniProtKB-KW"/>
</dbReference>
<comment type="catalytic activity">
    <reaction evidence="21">
        <text>DNA(n) + a 2'-deoxyribonucleoside 5'-triphosphate = DNA(n+1) + diphosphate</text>
        <dbReference type="Rhea" id="RHEA:22508"/>
        <dbReference type="Rhea" id="RHEA-COMP:17339"/>
        <dbReference type="Rhea" id="RHEA-COMP:17340"/>
        <dbReference type="ChEBI" id="CHEBI:33019"/>
        <dbReference type="ChEBI" id="CHEBI:61560"/>
        <dbReference type="ChEBI" id="CHEBI:173112"/>
        <dbReference type="EC" id="2.7.7.49"/>
    </reaction>
</comment>
<keyword evidence="16" id="KW-0238">DNA-binding</keyword>
<evidence type="ECO:0000256" key="14">
    <source>
        <dbReference type="ARBA" id="ARBA00022918"/>
    </source>
</evidence>
<dbReference type="GO" id="GO:0006310">
    <property type="term" value="P:DNA recombination"/>
    <property type="evidence" value="ECO:0007669"/>
    <property type="project" value="UniProtKB-KW"/>
</dbReference>
<comment type="subcellular location">
    <subcellularLocation>
        <location evidence="2">Cytoplasm</location>
    </subcellularLocation>
</comment>
<dbReference type="PANTHER" id="PTHR42648">
    <property type="entry name" value="TRANSPOSASE, PUTATIVE-RELATED"/>
    <property type="match status" value="1"/>
</dbReference>
<evidence type="ECO:0000259" key="23">
    <source>
        <dbReference type="PROSITE" id="PS50994"/>
    </source>
</evidence>
<keyword evidence="6" id="KW-0548">Nucleotidyltransferase</keyword>
<evidence type="ECO:0000256" key="17">
    <source>
        <dbReference type="ARBA" id="ARBA00023172"/>
    </source>
</evidence>
<keyword evidence="10" id="KW-0378">Hydrolase</keyword>
<protein>
    <submittedName>
        <fullName evidence="24">Unnamed protein product</fullName>
    </submittedName>
</protein>
<keyword evidence="3" id="KW-0963">Cytoplasm</keyword>
<evidence type="ECO:0000256" key="10">
    <source>
        <dbReference type="ARBA" id="ARBA00022801"/>
    </source>
</evidence>
<comment type="caution">
    <text evidence="24">The sequence shown here is derived from an EMBL/GenBank/DDBJ whole genome shotgun (WGS) entry which is preliminary data.</text>
</comment>
<evidence type="ECO:0000256" key="9">
    <source>
        <dbReference type="ARBA" id="ARBA00022759"/>
    </source>
</evidence>
<keyword evidence="12" id="KW-0694">RNA-binding</keyword>
<evidence type="ECO:0000256" key="11">
    <source>
        <dbReference type="ARBA" id="ARBA00022842"/>
    </source>
</evidence>
<organism evidence="24 25">
    <name type="scientific">Ambrosiozyma monospora</name>
    <name type="common">Yeast</name>
    <name type="synonym">Endomycopsis monosporus</name>
    <dbReference type="NCBI Taxonomy" id="43982"/>
    <lineage>
        <taxon>Eukaryota</taxon>
        <taxon>Fungi</taxon>
        <taxon>Dikarya</taxon>
        <taxon>Ascomycota</taxon>
        <taxon>Saccharomycotina</taxon>
        <taxon>Pichiomycetes</taxon>
        <taxon>Pichiales</taxon>
        <taxon>Pichiaceae</taxon>
        <taxon>Ambrosiozyma</taxon>
    </lineage>
</organism>
<keyword evidence="5" id="KW-0808">Transferase</keyword>
<keyword evidence="11" id="KW-0460">Magnesium</keyword>
<keyword evidence="9" id="KW-0255">Endonuclease</keyword>
<dbReference type="GO" id="GO:0004523">
    <property type="term" value="F:RNA-DNA hybrid ribonuclease activity"/>
    <property type="evidence" value="ECO:0007669"/>
    <property type="project" value="UniProtKB-EC"/>
</dbReference>
<dbReference type="InterPro" id="IPR012337">
    <property type="entry name" value="RNaseH-like_sf"/>
</dbReference>
<proteinExistence type="predicted"/>
<evidence type="ECO:0000256" key="5">
    <source>
        <dbReference type="ARBA" id="ARBA00022679"/>
    </source>
</evidence>
<dbReference type="InterPro" id="IPR036397">
    <property type="entry name" value="RNaseH_sf"/>
</dbReference>
<keyword evidence="13" id="KW-0229">DNA integration</keyword>
<keyword evidence="15" id="KW-0239">DNA-directed DNA polymerase</keyword>
<evidence type="ECO:0000256" key="18">
    <source>
        <dbReference type="ARBA" id="ARBA00023268"/>
    </source>
</evidence>
<evidence type="ECO:0000256" key="8">
    <source>
        <dbReference type="ARBA" id="ARBA00022723"/>
    </source>
</evidence>
<dbReference type="InterPro" id="IPR039537">
    <property type="entry name" value="Retrotran_Ty1/copia-like"/>
</dbReference>
<keyword evidence="25" id="KW-1185">Reference proteome</keyword>
<dbReference type="Gene3D" id="3.30.420.10">
    <property type="entry name" value="Ribonuclease H-like superfamily/Ribonuclease H"/>
    <property type="match status" value="1"/>
</dbReference>
<dbReference type="GO" id="GO:0005634">
    <property type="term" value="C:nucleus"/>
    <property type="evidence" value="ECO:0007669"/>
    <property type="project" value="UniProtKB-ARBA"/>
</dbReference>
<dbReference type="InterPro" id="IPR001584">
    <property type="entry name" value="Integrase_cat-core"/>
</dbReference>
<evidence type="ECO:0000256" key="21">
    <source>
        <dbReference type="ARBA" id="ARBA00048173"/>
    </source>
</evidence>
<dbReference type="GO" id="GO:0046872">
    <property type="term" value="F:metal ion binding"/>
    <property type="evidence" value="ECO:0007669"/>
    <property type="project" value="UniProtKB-KW"/>
</dbReference>
<dbReference type="SUPFAM" id="SSF53098">
    <property type="entry name" value="Ribonuclease H-like"/>
    <property type="match status" value="1"/>
</dbReference>
<keyword evidence="14" id="KW-0695">RNA-directed DNA polymerase</keyword>
<keyword evidence="17" id="KW-0233">DNA recombination</keyword>
<comment type="function">
    <text evidence="20">Integrase (IN) targets the VLP to the nucleus, where a subparticle preintegration complex (PIC) containing at least integrase and the newly synthesized dsDNA copy of the retrotransposon must transit the nuclear membrane. Once in the nucleus, integrase performs the integration of the dsDNA into the host genome.</text>
</comment>
<dbReference type="EMBL" id="BSXU01000140">
    <property type="protein sequence ID" value="GMG19493.1"/>
    <property type="molecule type" value="Genomic_DNA"/>
</dbReference>
<sequence>MILEYIKEIHVRNGHASAGAMRGITKGKVSWNKLKKAVAGCFACNALVNKVHGTSAPYEDSTKKYRVGEKLVVDIIGPYDGKYVLIMKDLGSQLIMSSILPRRSHASNETIALINKFRNQLERFKLPVCFLRSDNEFRTHKLERFCSENGIVQEFTAPGHSYQNGAAENANGWLVRKVQKLLFDAGLPKRFWTMGLKHAVFLHNIQVNKGSSAYERFHRREYNSDPNKLIPFGSTVFVRKNNNIQKISKSLKAFARTADFSVDGMIYFPYSHRSKGMHIFEDDTPDPYVGTVYSGGYSGVFSDGSSGFVNSDSAVSGPDTADDGSSLDNDVEMAFVPAAPGPSPDLNPSGAALIVPNDAFMEVDHLGLPSPVQESAVGIPNDTASKVLELVLLQLLKILLKILFLTNRELVVYEKHPPANVNDPQSLPPPVRRLFGNNDETTLHDVHNGKYEIAINFKEMLESDQAFKWLEAMEKENFSLILNDVYDLVKREDVPAGAKIIPGRYLCNVKIDPEKHEVFKVRMVAKGYLQYLGESYLDKFAPVSSFDSLRFLLAYAAMNNFPVTQVDFKTAFLNGKLKIPVYFSPPEGSGTDTPECVWKLNHSLYGTAFTSKALYEEFSAALLEFGFEVSKIDPWLFFKESCLFLIYVDD</sequence>
<evidence type="ECO:0000256" key="1">
    <source>
        <dbReference type="ARBA" id="ARBA00000077"/>
    </source>
</evidence>
<evidence type="ECO:0000313" key="25">
    <source>
        <dbReference type="Proteomes" id="UP001165063"/>
    </source>
</evidence>
<dbReference type="Proteomes" id="UP001165063">
    <property type="component" value="Unassembled WGS sequence"/>
</dbReference>
<keyword evidence="4" id="KW-0815">Transposition</keyword>
<evidence type="ECO:0000256" key="16">
    <source>
        <dbReference type="ARBA" id="ARBA00023125"/>
    </source>
</evidence>
<dbReference type="GO" id="GO:0003964">
    <property type="term" value="F:RNA-directed DNA polymerase activity"/>
    <property type="evidence" value="ECO:0007669"/>
    <property type="project" value="UniProtKB-KW"/>
</dbReference>
<keyword evidence="18" id="KW-0511">Multifunctional enzyme</keyword>
<name>A0A9W6YLF4_AMBMO</name>
<dbReference type="Pfam" id="PF07727">
    <property type="entry name" value="RVT_2"/>
    <property type="match status" value="1"/>
</dbReference>
<dbReference type="GO" id="GO:0003887">
    <property type="term" value="F:DNA-directed DNA polymerase activity"/>
    <property type="evidence" value="ECO:0007669"/>
    <property type="project" value="UniProtKB-KW"/>
</dbReference>
<dbReference type="PROSITE" id="PS50994">
    <property type="entry name" value="INTEGRASE"/>
    <property type="match status" value="1"/>
</dbReference>
<evidence type="ECO:0000256" key="15">
    <source>
        <dbReference type="ARBA" id="ARBA00022932"/>
    </source>
</evidence>
<dbReference type="PANTHER" id="PTHR42648:SF11">
    <property type="entry name" value="TRANSPOSON TY4-P GAG-POL POLYPROTEIN"/>
    <property type="match status" value="1"/>
</dbReference>
<comment type="catalytic activity">
    <reaction evidence="1">
        <text>Endonucleolytic cleavage to 5'-phosphomonoester.</text>
        <dbReference type="EC" id="3.1.26.4"/>
    </reaction>
</comment>
<keyword evidence="7" id="KW-0540">Nuclease</keyword>
<dbReference type="AlphaFoldDB" id="A0A9W6YLF4"/>
<evidence type="ECO:0000256" key="19">
    <source>
        <dbReference type="ARBA" id="ARBA00025590"/>
    </source>
</evidence>
<comment type="catalytic activity">
    <reaction evidence="22">
        <text>DNA(n) + a 2'-deoxyribonucleoside 5'-triphosphate = DNA(n+1) + diphosphate</text>
        <dbReference type="Rhea" id="RHEA:22508"/>
        <dbReference type="Rhea" id="RHEA-COMP:17339"/>
        <dbReference type="Rhea" id="RHEA-COMP:17340"/>
        <dbReference type="ChEBI" id="CHEBI:33019"/>
        <dbReference type="ChEBI" id="CHEBI:61560"/>
        <dbReference type="ChEBI" id="CHEBI:173112"/>
        <dbReference type="EC" id="2.7.7.7"/>
    </reaction>
</comment>
<dbReference type="GO" id="GO:0003677">
    <property type="term" value="F:DNA binding"/>
    <property type="evidence" value="ECO:0007669"/>
    <property type="project" value="UniProtKB-KW"/>
</dbReference>
<evidence type="ECO:0000256" key="13">
    <source>
        <dbReference type="ARBA" id="ARBA00022908"/>
    </source>
</evidence>
<dbReference type="InterPro" id="IPR013103">
    <property type="entry name" value="RVT_2"/>
</dbReference>
<dbReference type="GO" id="GO:0032196">
    <property type="term" value="P:transposition"/>
    <property type="evidence" value="ECO:0007669"/>
    <property type="project" value="UniProtKB-KW"/>
</dbReference>
<comment type="function">
    <text evidence="19">Reverse transcriptase/ribonuclease H (RT) is a multifunctional enzyme that catalyzes the conversion of the retro-elements RNA genome into dsDNA within the VLP. The enzyme displays a DNA polymerase activity that can copy either DNA or RNA templates, and a ribonuclease H (RNase H) activity that cleaves the RNA strand of RNA-DNA heteroduplexes during plus-strand synthesis and hydrolyzes RNA primers. The conversion leads to a linear dsDNA copy of the retrotransposon that includes long terminal repeats (LTRs) at both ends.</text>
</comment>
<dbReference type="GO" id="GO:0003723">
    <property type="term" value="F:RNA binding"/>
    <property type="evidence" value="ECO:0007669"/>
    <property type="project" value="UniProtKB-KW"/>
</dbReference>
<reference evidence="24" key="1">
    <citation type="submission" date="2023-04" db="EMBL/GenBank/DDBJ databases">
        <title>Ambrosiozyma monospora NBRC 1965.</title>
        <authorList>
            <person name="Ichikawa N."/>
            <person name="Sato H."/>
            <person name="Tonouchi N."/>
        </authorList>
    </citation>
    <scope>NUCLEOTIDE SEQUENCE</scope>
    <source>
        <strain evidence="24">NBRC 1965</strain>
    </source>
</reference>
<evidence type="ECO:0000256" key="7">
    <source>
        <dbReference type="ARBA" id="ARBA00022722"/>
    </source>
</evidence>
<feature type="domain" description="Integrase catalytic" evidence="23">
    <location>
        <begin position="53"/>
        <end position="234"/>
    </location>
</feature>
<evidence type="ECO:0000256" key="3">
    <source>
        <dbReference type="ARBA" id="ARBA00022490"/>
    </source>
</evidence>
<accession>A0A9W6YLF4</accession>
<evidence type="ECO:0000256" key="20">
    <source>
        <dbReference type="ARBA" id="ARBA00025615"/>
    </source>
</evidence>
<gene>
    <name evidence="24" type="ORF">Amon01_000051200</name>
</gene>
<evidence type="ECO:0000256" key="4">
    <source>
        <dbReference type="ARBA" id="ARBA00022578"/>
    </source>
</evidence>